<dbReference type="Proteomes" id="UP000293902">
    <property type="component" value="Chromosome"/>
</dbReference>
<accession>A0ABX5REU8</accession>
<dbReference type="RefSeq" id="WP_131072037.1">
    <property type="nucleotide sequence ID" value="NZ_CP036313.1"/>
</dbReference>
<organism evidence="1 2">
    <name type="scientific">Desulfobacter hydrogenophilus</name>
    <dbReference type="NCBI Taxonomy" id="2291"/>
    <lineage>
        <taxon>Bacteria</taxon>
        <taxon>Pseudomonadati</taxon>
        <taxon>Thermodesulfobacteriota</taxon>
        <taxon>Desulfobacteria</taxon>
        <taxon>Desulfobacterales</taxon>
        <taxon>Desulfobacteraceae</taxon>
        <taxon>Desulfobacter</taxon>
    </lineage>
</organism>
<protein>
    <recommendedName>
        <fullName evidence="3">Transcriptional regulator</fullName>
    </recommendedName>
</protein>
<evidence type="ECO:0000313" key="1">
    <source>
        <dbReference type="EMBL" id="QBH13010.1"/>
    </source>
</evidence>
<evidence type="ECO:0008006" key="3">
    <source>
        <dbReference type="Google" id="ProtNLM"/>
    </source>
</evidence>
<keyword evidence="2" id="KW-1185">Reference proteome</keyword>
<dbReference type="EMBL" id="CP036313">
    <property type="protein sequence ID" value="QBH13010.1"/>
    <property type="molecule type" value="Genomic_DNA"/>
</dbReference>
<gene>
    <name evidence="1" type="ORF">EYB58_08820</name>
</gene>
<evidence type="ECO:0000313" key="2">
    <source>
        <dbReference type="Proteomes" id="UP000293902"/>
    </source>
</evidence>
<proteinExistence type="predicted"/>
<name>A0ABX5REU8_9BACT</name>
<sequence>MNNETLLNSFNRIADHYGVSDAIHSTTEKLGVERLKVSRDIDGKKREMLIHPTNERNIYLCHWWDQICDTEGKTLGDQKHFEFFFSKFMIECCSCESLSEISRNYFDCEA</sequence>
<reference evidence="1 2" key="1">
    <citation type="submission" date="2019-02" db="EMBL/GenBank/DDBJ databases">
        <title>Complete genome sequence of Desulfobacter hydrogenophilus AcRS1.</title>
        <authorList>
            <person name="Marietou A."/>
            <person name="Lund M.B."/>
            <person name="Marshall I.P.G."/>
            <person name="Schreiber L."/>
            <person name="Jorgensen B."/>
        </authorList>
    </citation>
    <scope>NUCLEOTIDE SEQUENCE [LARGE SCALE GENOMIC DNA]</scope>
    <source>
        <strain evidence="1 2">AcRS1</strain>
    </source>
</reference>